<accession>A0ABX5YX54</accession>
<gene>
    <name evidence="1" type="ORF">SMN_0025</name>
</gene>
<organism evidence="1 2">
    <name type="scientific">Sulfurospirillum multivorans</name>
    <name type="common">Dehalospirillum multivorans</name>
    <dbReference type="NCBI Taxonomy" id="66821"/>
    <lineage>
        <taxon>Bacteria</taxon>
        <taxon>Pseudomonadati</taxon>
        <taxon>Campylobacterota</taxon>
        <taxon>Epsilonproteobacteria</taxon>
        <taxon>Campylobacterales</taxon>
        <taxon>Sulfurospirillaceae</taxon>
        <taxon>Sulfurospirillum</taxon>
    </lineage>
</organism>
<name>A0ABX5YX54_SULMU</name>
<evidence type="ECO:0000313" key="2">
    <source>
        <dbReference type="Proteomes" id="UP000323483"/>
    </source>
</evidence>
<dbReference type="Proteomes" id="UP000323483">
    <property type="component" value="Chromosome"/>
</dbReference>
<protein>
    <submittedName>
        <fullName evidence="1">Uncharacterized protein</fullName>
    </submittedName>
</protein>
<sequence length="415" mass="44775">MPNTMRNDYNNDGIISSKEMAFEAGINATQVRQGIADKFATQEVNRFNAKLNETSSSTIAREAQSKFGSMFGAGVGAGATKAYTSGVSDNQNMRADMKVIEGLNSNGIRSEDTSVLKVKDTIGDIQNAKSSANTFSNVLPELMKGEADLREKALNSFGGDNQKANEFLFTQFGNAGIFREDLTRNAMTSQINTIQREGELSLNRGLSTHFSGSELADLKRYEHFQHLRESALNSGNTLQAEALETQMNKIDISGLQSKADSYMNSSEVKNIQSSTASKIEGVYDQFEHMGVIKVDRTNGNVSYLDVEKAMQNSTGDERIALASKVKGGLDGLSVSTNDISGFERKFTQSITGENITNISKATQEYSKTGSFNNDILYNVAQGDYVSGSTIATASTALNTVGKLAGIVGAGKFLTK</sequence>
<dbReference type="RefSeq" id="WP_025343239.1">
    <property type="nucleotide sequence ID" value="NZ_CP042966.1"/>
</dbReference>
<dbReference type="EMBL" id="CP042966">
    <property type="protein sequence ID" value="QEH04819.1"/>
    <property type="molecule type" value="Genomic_DNA"/>
</dbReference>
<proteinExistence type="predicted"/>
<reference evidence="1" key="1">
    <citation type="submission" date="2019-08" db="EMBL/GenBank/DDBJ databases">
        <title>Organohalide respiration in Sulfurospirillum species is regulated by a two-component system as unraveled by comparative genomics, and transcriptomics, and regulator binding studies.</title>
        <authorList>
            <person name="Goris T."/>
            <person name="Esken J."/>
            <person name="Gadkari J."/>
            <person name="Bischler T."/>
            <person name="Foerstner K."/>
            <person name="Sharma C.M."/>
            <person name="Diekert G."/>
            <person name="Schubert T."/>
        </authorList>
    </citation>
    <scope>NUCLEOTIDE SEQUENCE [LARGE SCALE GENOMIC DNA]</scope>
    <source>
        <strain evidence="1">N</strain>
    </source>
</reference>
<keyword evidence="2" id="KW-1185">Reference proteome</keyword>
<evidence type="ECO:0000313" key="1">
    <source>
        <dbReference type="EMBL" id="QEH04819.1"/>
    </source>
</evidence>